<dbReference type="Gene3D" id="3.30.460.10">
    <property type="entry name" value="Beta Polymerase, domain 2"/>
    <property type="match status" value="1"/>
</dbReference>
<dbReference type="InterPro" id="IPR043519">
    <property type="entry name" value="NT_sf"/>
</dbReference>
<reference evidence="2 3" key="1">
    <citation type="submission" date="2021-08" db="EMBL/GenBank/DDBJ databases">
        <title>Lysobacter sp. strain CJ11 Genome sequencing and assembly.</title>
        <authorList>
            <person name="Kim I."/>
        </authorList>
    </citation>
    <scope>NUCLEOTIDE SEQUENCE [LARGE SCALE GENOMIC DNA]</scope>
    <source>
        <strain evidence="2 3">CJ11</strain>
    </source>
</reference>
<dbReference type="SUPFAM" id="SSF81301">
    <property type="entry name" value="Nucleotidyltransferase"/>
    <property type="match status" value="1"/>
</dbReference>
<name>A0ABX8WNI0_9GAMM</name>
<evidence type="ECO:0000259" key="1">
    <source>
        <dbReference type="Pfam" id="PF18765"/>
    </source>
</evidence>
<evidence type="ECO:0000313" key="2">
    <source>
        <dbReference type="EMBL" id="QYR52964.1"/>
    </source>
</evidence>
<protein>
    <submittedName>
        <fullName evidence="2">Nucleotidyltransferase domain-containing protein</fullName>
    </submittedName>
</protein>
<organism evidence="2 3">
    <name type="scientific">Lysobacter soyae</name>
    <dbReference type="NCBI Taxonomy" id="2764185"/>
    <lineage>
        <taxon>Bacteria</taxon>
        <taxon>Pseudomonadati</taxon>
        <taxon>Pseudomonadota</taxon>
        <taxon>Gammaproteobacteria</taxon>
        <taxon>Lysobacterales</taxon>
        <taxon>Lysobacteraceae</taxon>
        <taxon>Lysobacter</taxon>
    </lineage>
</organism>
<dbReference type="Proteomes" id="UP000824755">
    <property type="component" value="Chromosome"/>
</dbReference>
<feature type="domain" description="Polymerase beta nucleotidyltransferase" evidence="1">
    <location>
        <begin position="11"/>
        <end position="113"/>
    </location>
</feature>
<dbReference type="Pfam" id="PF18765">
    <property type="entry name" value="Polbeta"/>
    <property type="match status" value="1"/>
</dbReference>
<proteinExistence type="predicted"/>
<dbReference type="InterPro" id="IPR041633">
    <property type="entry name" value="Polbeta"/>
</dbReference>
<keyword evidence="3" id="KW-1185">Reference proteome</keyword>
<sequence length="114" mass="12702">MNILDIQGMLKAWASANTRVARLWIFGSRAKGTSRPDSDIDIAIELNLGLNGRSSETSEFIFATWAFESNPWKEQLELLTKLPVDLQLYDGQETPTIQCGVNDGGLLVFDRSKV</sequence>
<dbReference type="EMBL" id="CP080544">
    <property type="protein sequence ID" value="QYR52964.1"/>
    <property type="molecule type" value="Genomic_DNA"/>
</dbReference>
<gene>
    <name evidence="2" type="ORF">H8L67_00080</name>
</gene>
<accession>A0ABX8WNI0</accession>
<dbReference type="RefSeq" id="WP_220379783.1">
    <property type="nucleotide sequence ID" value="NZ_CP080544.1"/>
</dbReference>
<evidence type="ECO:0000313" key="3">
    <source>
        <dbReference type="Proteomes" id="UP000824755"/>
    </source>
</evidence>
<dbReference type="CDD" id="cd05403">
    <property type="entry name" value="NT_KNTase_like"/>
    <property type="match status" value="1"/>
</dbReference>